<keyword evidence="1" id="KW-0472">Membrane</keyword>
<comment type="caution">
    <text evidence="2">The sequence shown here is derived from an EMBL/GenBank/DDBJ whole genome shotgun (WGS) entry which is preliminary data.</text>
</comment>
<evidence type="ECO:0000313" key="2">
    <source>
        <dbReference type="EMBL" id="HIS66277.1"/>
    </source>
</evidence>
<protein>
    <submittedName>
        <fullName evidence="2">Uncharacterized protein</fullName>
    </submittedName>
</protein>
<accession>A0A9D1JUM0</accession>
<dbReference type="EMBL" id="DVJK01000052">
    <property type="protein sequence ID" value="HIS66277.1"/>
    <property type="molecule type" value="Genomic_DNA"/>
</dbReference>
<dbReference type="Proteomes" id="UP000824001">
    <property type="component" value="Unassembled WGS sequence"/>
</dbReference>
<feature type="transmembrane region" description="Helical" evidence="1">
    <location>
        <begin position="7"/>
        <end position="28"/>
    </location>
</feature>
<organism evidence="2 3">
    <name type="scientific">Candidatus Scatomorpha merdipullorum</name>
    <dbReference type="NCBI Taxonomy" id="2840927"/>
    <lineage>
        <taxon>Bacteria</taxon>
        <taxon>Bacillati</taxon>
        <taxon>Bacillota</taxon>
        <taxon>Clostridia</taxon>
        <taxon>Eubacteriales</taxon>
        <taxon>Candidatus Scatomorpha</taxon>
    </lineage>
</organism>
<reference evidence="2" key="1">
    <citation type="submission" date="2020-10" db="EMBL/GenBank/DDBJ databases">
        <authorList>
            <person name="Gilroy R."/>
        </authorList>
    </citation>
    <scope>NUCLEOTIDE SEQUENCE</scope>
    <source>
        <strain evidence="2">ChiHjej10B9-9673</strain>
    </source>
</reference>
<keyword evidence="1" id="KW-1133">Transmembrane helix</keyword>
<name>A0A9D1JUM0_9FIRM</name>
<keyword evidence="1" id="KW-0812">Transmembrane</keyword>
<reference evidence="2" key="2">
    <citation type="journal article" date="2021" name="PeerJ">
        <title>Extensive microbial diversity within the chicken gut microbiome revealed by metagenomics and culture.</title>
        <authorList>
            <person name="Gilroy R."/>
            <person name="Ravi A."/>
            <person name="Getino M."/>
            <person name="Pursley I."/>
            <person name="Horton D.L."/>
            <person name="Alikhan N.F."/>
            <person name="Baker D."/>
            <person name="Gharbi K."/>
            <person name="Hall N."/>
            <person name="Watson M."/>
            <person name="Adriaenssens E.M."/>
            <person name="Foster-Nyarko E."/>
            <person name="Jarju S."/>
            <person name="Secka A."/>
            <person name="Antonio M."/>
            <person name="Oren A."/>
            <person name="Chaudhuri R.R."/>
            <person name="La Ragione R."/>
            <person name="Hildebrand F."/>
            <person name="Pallen M.J."/>
        </authorList>
    </citation>
    <scope>NUCLEOTIDE SEQUENCE</scope>
    <source>
        <strain evidence="2">ChiHjej10B9-9673</strain>
    </source>
</reference>
<evidence type="ECO:0000256" key="1">
    <source>
        <dbReference type="SAM" id="Phobius"/>
    </source>
</evidence>
<evidence type="ECO:0000313" key="3">
    <source>
        <dbReference type="Proteomes" id="UP000824001"/>
    </source>
</evidence>
<dbReference type="AlphaFoldDB" id="A0A9D1JUM0"/>
<gene>
    <name evidence="2" type="ORF">IAC18_01815</name>
</gene>
<sequence>MRRGRRLLYTAAALLALVVVVSVAVLFMPASFNHPDARRVSEIKLFSGQTGRGATITDAETIERVCDALGGCSLRVDGVSLGRMGYGLRVTITGSNGEQAFYVNSSGSARRDPFFYAAEGGMIDYDYLLSLTEE</sequence>
<proteinExistence type="predicted"/>